<keyword evidence="1" id="KW-0732">Signal</keyword>
<proteinExistence type="predicted"/>
<keyword evidence="3" id="KW-1185">Reference proteome</keyword>
<accession>A0A8J5MQ36</accession>
<protein>
    <submittedName>
        <fullName evidence="2">Putative olfactory ionotropic receptor IR4-like 3</fullName>
    </submittedName>
</protein>
<sequence length="256" mass="28447">MWVSMMALSLVLAVTISQTVVNPPRTDDETETLTSAGEAVEAVLETASHPWCSVFLFTDGTTSTSSVLTEDNYGTYTWTHAIAFDYIRSPIVCQMLDRLPASWGVAVFEVAVDGRDANMTQAQLSRVVDEARRLRQVSWCVTVVVVSDDPAFLAAFAEWSLKGRLLVWPTRLLVVTRRPLSELLNLNKSLSMMNAMLLVVDDATNTKRCSVYMHLPYSHRGAQAVQLASWIPHRGLTLSSHLQLFPNKFSPCVSRP</sequence>
<keyword evidence="2" id="KW-0675">Receptor</keyword>
<feature type="chain" id="PRO_5035249674" evidence="1">
    <location>
        <begin position="18"/>
        <end position="256"/>
    </location>
</feature>
<dbReference type="EMBL" id="JAHLQT010033114">
    <property type="protein sequence ID" value="KAG7159606.1"/>
    <property type="molecule type" value="Genomic_DNA"/>
</dbReference>
<dbReference type="Proteomes" id="UP000747542">
    <property type="component" value="Unassembled WGS sequence"/>
</dbReference>
<name>A0A8J5MQ36_HOMAM</name>
<organism evidence="2 3">
    <name type="scientific">Homarus americanus</name>
    <name type="common">American lobster</name>
    <dbReference type="NCBI Taxonomy" id="6706"/>
    <lineage>
        <taxon>Eukaryota</taxon>
        <taxon>Metazoa</taxon>
        <taxon>Ecdysozoa</taxon>
        <taxon>Arthropoda</taxon>
        <taxon>Crustacea</taxon>
        <taxon>Multicrustacea</taxon>
        <taxon>Malacostraca</taxon>
        <taxon>Eumalacostraca</taxon>
        <taxon>Eucarida</taxon>
        <taxon>Decapoda</taxon>
        <taxon>Pleocyemata</taxon>
        <taxon>Astacidea</taxon>
        <taxon>Nephropoidea</taxon>
        <taxon>Nephropidae</taxon>
        <taxon>Homarus</taxon>
    </lineage>
</organism>
<reference evidence="2" key="1">
    <citation type="journal article" date="2021" name="Sci. Adv.">
        <title>The American lobster genome reveals insights on longevity, neural, and immune adaptations.</title>
        <authorList>
            <person name="Polinski J.M."/>
            <person name="Zimin A.V."/>
            <person name="Clark K.F."/>
            <person name="Kohn A.B."/>
            <person name="Sadowski N."/>
            <person name="Timp W."/>
            <person name="Ptitsyn A."/>
            <person name="Khanna P."/>
            <person name="Romanova D.Y."/>
            <person name="Williams P."/>
            <person name="Greenwood S.J."/>
            <person name="Moroz L.L."/>
            <person name="Walt D.R."/>
            <person name="Bodnar A.G."/>
        </authorList>
    </citation>
    <scope>NUCLEOTIDE SEQUENCE</scope>
    <source>
        <strain evidence="2">GMGI-L3</strain>
    </source>
</reference>
<evidence type="ECO:0000313" key="3">
    <source>
        <dbReference type="Proteomes" id="UP000747542"/>
    </source>
</evidence>
<gene>
    <name evidence="2" type="primary">Ir4-L3</name>
    <name evidence="2" type="ORF">Hamer_G004273</name>
</gene>
<feature type="signal peptide" evidence="1">
    <location>
        <begin position="1"/>
        <end position="17"/>
    </location>
</feature>
<comment type="caution">
    <text evidence="2">The sequence shown here is derived from an EMBL/GenBank/DDBJ whole genome shotgun (WGS) entry which is preliminary data.</text>
</comment>
<evidence type="ECO:0000256" key="1">
    <source>
        <dbReference type="SAM" id="SignalP"/>
    </source>
</evidence>
<evidence type="ECO:0000313" key="2">
    <source>
        <dbReference type="EMBL" id="KAG7159606.1"/>
    </source>
</evidence>
<dbReference type="AlphaFoldDB" id="A0A8J5MQ36"/>